<feature type="compositionally biased region" description="Polar residues" evidence="1">
    <location>
        <begin position="13"/>
        <end position="25"/>
    </location>
</feature>
<comment type="caution">
    <text evidence="2">The sequence shown here is derived from an EMBL/GenBank/DDBJ whole genome shotgun (WGS) entry which is preliminary data.</text>
</comment>
<accession>A0ABD3DZN3</accession>
<dbReference type="Proteomes" id="UP001632038">
    <property type="component" value="Unassembled WGS sequence"/>
</dbReference>
<protein>
    <submittedName>
        <fullName evidence="2">Uncharacterized protein</fullName>
    </submittedName>
</protein>
<dbReference type="EMBL" id="JAVIJP010000013">
    <property type="protein sequence ID" value="KAL3646269.1"/>
    <property type="molecule type" value="Genomic_DNA"/>
</dbReference>
<gene>
    <name evidence="2" type="ORF">CASFOL_011449</name>
</gene>
<reference evidence="3" key="1">
    <citation type="journal article" date="2024" name="IScience">
        <title>Strigolactones Initiate the Formation of Haustorium-like Structures in Castilleja.</title>
        <authorList>
            <person name="Buerger M."/>
            <person name="Peterson D."/>
            <person name="Chory J."/>
        </authorList>
    </citation>
    <scope>NUCLEOTIDE SEQUENCE [LARGE SCALE GENOMIC DNA]</scope>
</reference>
<evidence type="ECO:0000313" key="2">
    <source>
        <dbReference type="EMBL" id="KAL3646269.1"/>
    </source>
</evidence>
<proteinExistence type="predicted"/>
<dbReference type="AlphaFoldDB" id="A0ABD3DZN3"/>
<evidence type="ECO:0000313" key="3">
    <source>
        <dbReference type="Proteomes" id="UP001632038"/>
    </source>
</evidence>
<organism evidence="2 3">
    <name type="scientific">Castilleja foliolosa</name>
    <dbReference type="NCBI Taxonomy" id="1961234"/>
    <lineage>
        <taxon>Eukaryota</taxon>
        <taxon>Viridiplantae</taxon>
        <taxon>Streptophyta</taxon>
        <taxon>Embryophyta</taxon>
        <taxon>Tracheophyta</taxon>
        <taxon>Spermatophyta</taxon>
        <taxon>Magnoliopsida</taxon>
        <taxon>eudicotyledons</taxon>
        <taxon>Gunneridae</taxon>
        <taxon>Pentapetalae</taxon>
        <taxon>asterids</taxon>
        <taxon>lamiids</taxon>
        <taxon>Lamiales</taxon>
        <taxon>Orobanchaceae</taxon>
        <taxon>Pedicularideae</taxon>
        <taxon>Castillejinae</taxon>
        <taxon>Castilleja</taxon>
    </lineage>
</organism>
<name>A0ABD3DZN3_9LAMI</name>
<evidence type="ECO:0000256" key="1">
    <source>
        <dbReference type="SAM" id="MobiDB-lite"/>
    </source>
</evidence>
<feature type="region of interest" description="Disordered" evidence="1">
    <location>
        <begin position="1"/>
        <end position="29"/>
    </location>
</feature>
<keyword evidence="3" id="KW-1185">Reference proteome</keyword>
<sequence>MDEEKTIEVFSEPMTSDTYDNSIVSPSRDEDIDDVVSPLIDDVKDDVRDGADANNRAIVMDYTTQFTTDEQWASREDMKSWVTSLAIEHVMVIVVLRSDKRRVTLQCEKSGVYREPKYGIQILVREHGHVSRFEAYHITKSSTSVTRPKKVK</sequence>